<dbReference type="AlphaFoldDB" id="A0A0F8WK76"/>
<dbReference type="InterPro" id="IPR001227">
    <property type="entry name" value="Ac_transferase_dom_sf"/>
</dbReference>
<dbReference type="SMART" id="SM00827">
    <property type="entry name" value="PKS_AT"/>
    <property type="match status" value="1"/>
</dbReference>
<sequence length="168" mass="17572">MKLALVFPGQGAQHVGMGREFHDASHQVREIFGRASDTLGYDMARLCFEGPEDELNQTERTQPALVTASFAAYAALKAEGVEPALVAGHSLGEYSALVAAGALGLEEALKLTELRGQFMQNAVPKGKGKMAAILGLGREQVDAACAACETGYVASANYNCPGQVVISG</sequence>
<comment type="catalytic activity">
    <reaction evidence="4">
        <text>holo-[ACP] + malonyl-CoA = malonyl-[ACP] + CoA</text>
        <dbReference type="Rhea" id="RHEA:41792"/>
        <dbReference type="Rhea" id="RHEA-COMP:9623"/>
        <dbReference type="Rhea" id="RHEA-COMP:9685"/>
        <dbReference type="ChEBI" id="CHEBI:57287"/>
        <dbReference type="ChEBI" id="CHEBI:57384"/>
        <dbReference type="ChEBI" id="CHEBI:64479"/>
        <dbReference type="ChEBI" id="CHEBI:78449"/>
        <dbReference type="EC" id="2.3.1.39"/>
    </reaction>
</comment>
<dbReference type="InterPro" id="IPR016035">
    <property type="entry name" value="Acyl_Trfase/lysoPLipase"/>
</dbReference>
<evidence type="ECO:0000256" key="4">
    <source>
        <dbReference type="ARBA" id="ARBA00048462"/>
    </source>
</evidence>
<evidence type="ECO:0000256" key="3">
    <source>
        <dbReference type="ARBA" id="ARBA00023315"/>
    </source>
</evidence>
<dbReference type="Pfam" id="PF00698">
    <property type="entry name" value="Acyl_transf_1"/>
    <property type="match status" value="1"/>
</dbReference>
<keyword evidence="3" id="KW-0012">Acyltransferase</keyword>
<dbReference type="GO" id="GO:0004314">
    <property type="term" value="F:[acyl-carrier-protein] S-malonyltransferase activity"/>
    <property type="evidence" value="ECO:0007669"/>
    <property type="project" value="UniProtKB-EC"/>
</dbReference>
<dbReference type="SUPFAM" id="SSF55048">
    <property type="entry name" value="Probable ACP-binding domain of malonyl-CoA ACP transacylase"/>
    <property type="match status" value="1"/>
</dbReference>
<dbReference type="PANTHER" id="PTHR42681">
    <property type="entry name" value="MALONYL-COA-ACYL CARRIER PROTEIN TRANSACYLASE, MITOCHONDRIAL"/>
    <property type="match status" value="1"/>
</dbReference>
<accession>A0A0F8WK76</accession>
<name>A0A0F8WK76_9ZZZZ</name>
<comment type="caution">
    <text evidence="6">The sequence shown here is derived from an EMBL/GenBank/DDBJ whole genome shotgun (WGS) entry which is preliminary data.</text>
</comment>
<dbReference type="EC" id="2.3.1.39" evidence="1"/>
<evidence type="ECO:0000256" key="1">
    <source>
        <dbReference type="ARBA" id="ARBA00013258"/>
    </source>
</evidence>
<feature type="non-terminal residue" evidence="6">
    <location>
        <position position="168"/>
    </location>
</feature>
<proteinExistence type="predicted"/>
<reference evidence="6" key="1">
    <citation type="journal article" date="2015" name="Nature">
        <title>Complex archaea that bridge the gap between prokaryotes and eukaryotes.</title>
        <authorList>
            <person name="Spang A."/>
            <person name="Saw J.H."/>
            <person name="Jorgensen S.L."/>
            <person name="Zaremba-Niedzwiedzka K."/>
            <person name="Martijn J."/>
            <person name="Lind A.E."/>
            <person name="van Eijk R."/>
            <person name="Schleper C."/>
            <person name="Guy L."/>
            <person name="Ettema T.J."/>
        </authorList>
    </citation>
    <scope>NUCLEOTIDE SEQUENCE</scope>
</reference>
<evidence type="ECO:0000256" key="2">
    <source>
        <dbReference type="ARBA" id="ARBA00022679"/>
    </source>
</evidence>
<dbReference type="InterPro" id="IPR014043">
    <property type="entry name" value="Acyl_transferase_dom"/>
</dbReference>
<dbReference type="Gene3D" id="3.40.366.10">
    <property type="entry name" value="Malonyl-Coenzyme A Acyl Carrier Protein, domain 2"/>
    <property type="match status" value="1"/>
</dbReference>
<dbReference type="EMBL" id="LAZR01068965">
    <property type="protein sequence ID" value="KKK48635.1"/>
    <property type="molecule type" value="Genomic_DNA"/>
</dbReference>
<dbReference type="GO" id="GO:0006633">
    <property type="term" value="P:fatty acid biosynthetic process"/>
    <property type="evidence" value="ECO:0007669"/>
    <property type="project" value="TreeGrafter"/>
</dbReference>
<gene>
    <name evidence="6" type="ORF">LCGC14_3143150</name>
</gene>
<feature type="domain" description="Malonyl-CoA:ACP transacylase (MAT)" evidence="5">
    <location>
        <begin position="6"/>
        <end position="167"/>
    </location>
</feature>
<keyword evidence="2" id="KW-0808">Transferase</keyword>
<dbReference type="SUPFAM" id="SSF52151">
    <property type="entry name" value="FabD/lysophospholipase-like"/>
    <property type="match status" value="1"/>
</dbReference>
<evidence type="ECO:0000313" key="6">
    <source>
        <dbReference type="EMBL" id="KKK48635.1"/>
    </source>
</evidence>
<evidence type="ECO:0000259" key="5">
    <source>
        <dbReference type="SMART" id="SM00827"/>
    </source>
</evidence>
<protein>
    <recommendedName>
        <fullName evidence="1">[acyl-carrier-protein] S-malonyltransferase</fullName>
        <ecNumber evidence="1">2.3.1.39</ecNumber>
    </recommendedName>
</protein>
<dbReference type="PANTHER" id="PTHR42681:SF1">
    <property type="entry name" value="MALONYL-COA-ACYL CARRIER PROTEIN TRANSACYLASE, MITOCHONDRIAL"/>
    <property type="match status" value="1"/>
</dbReference>
<organism evidence="6">
    <name type="scientific">marine sediment metagenome</name>
    <dbReference type="NCBI Taxonomy" id="412755"/>
    <lineage>
        <taxon>unclassified sequences</taxon>
        <taxon>metagenomes</taxon>
        <taxon>ecological metagenomes</taxon>
    </lineage>
</organism>
<dbReference type="InterPro" id="IPR050858">
    <property type="entry name" value="Mal-CoA-ACP_Trans/PKS_FabD"/>
</dbReference>
<dbReference type="GO" id="GO:0005829">
    <property type="term" value="C:cytosol"/>
    <property type="evidence" value="ECO:0007669"/>
    <property type="project" value="TreeGrafter"/>
</dbReference>
<dbReference type="InterPro" id="IPR016036">
    <property type="entry name" value="Malonyl_transacylase_ACP-bd"/>
</dbReference>